<dbReference type="EMBL" id="QYUK01000011">
    <property type="protein sequence ID" value="RJF88532.1"/>
    <property type="molecule type" value="Genomic_DNA"/>
</dbReference>
<organism evidence="1 2">
    <name type="scientific">Oleomonas cavernae</name>
    <dbReference type="NCBI Taxonomy" id="2320859"/>
    <lineage>
        <taxon>Bacteria</taxon>
        <taxon>Pseudomonadati</taxon>
        <taxon>Pseudomonadota</taxon>
        <taxon>Alphaproteobacteria</taxon>
        <taxon>Acetobacterales</taxon>
        <taxon>Acetobacteraceae</taxon>
        <taxon>Oleomonas</taxon>
    </lineage>
</organism>
<gene>
    <name evidence="1" type="ORF">D3874_17225</name>
</gene>
<dbReference type="CDD" id="cd12952">
    <property type="entry name" value="MMP_ACEL2062"/>
    <property type="match status" value="1"/>
</dbReference>
<protein>
    <submittedName>
        <fullName evidence="1">Metallopeptidase family protein</fullName>
    </submittedName>
</protein>
<dbReference type="Proteomes" id="UP000284605">
    <property type="component" value="Unassembled WGS sequence"/>
</dbReference>
<dbReference type="RefSeq" id="WP_119779168.1">
    <property type="nucleotide sequence ID" value="NZ_QYUK01000011.1"/>
</dbReference>
<keyword evidence="2" id="KW-1185">Reference proteome</keyword>
<dbReference type="InterPro" id="IPR010428">
    <property type="entry name" value="Zincin_1"/>
</dbReference>
<accession>A0A418WEW8</accession>
<proteinExistence type="predicted"/>
<dbReference type="AlphaFoldDB" id="A0A418WEW8"/>
<dbReference type="OrthoDB" id="9806895at2"/>
<dbReference type="Pfam" id="PF06262">
    <property type="entry name" value="Zincin_1"/>
    <property type="match status" value="1"/>
</dbReference>
<dbReference type="Gene3D" id="3.30.2010.20">
    <property type="match status" value="1"/>
</dbReference>
<name>A0A418WEW8_9PROT</name>
<comment type="caution">
    <text evidence="1">The sequence shown here is derived from an EMBL/GenBank/DDBJ whole genome shotgun (WGS) entry which is preliminary data.</text>
</comment>
<reference evidence="1 2" key="1">
    <citation type="submission" date="2018-09" db="EMBL/GenBank/DDBJ databases">
        <authorList>
            <person name="Zhu H."/>
        </authorList>
    </citation>
    <scope>NUCLEOTIDE SEQUENCE [LARGE SCALE GENOMIC DNA]</scope>
    <source>
        <strain evidence="1 2">K1W22B-8</strain>
    </source>
</reference>
<dbReference type="InterPro" id="IPR038555">
    <property type="entry name" value="Zincin_1_sf"/>
</dbReference>
<evidence type="ECO:0000313" key="1">
    <source>
        <dbReference type="EMBL" id="RJF88532.1"/>
    </source>
</evidence>
<sequence length="137" mass="15125">MTHAKFLDRLIAPSLEDIEALAAQALADIPPVLREKVSGVLIRIEEFADEETLGQMGIDDPFTLTGLYRGVPLKDKSLADSGTMPDMIFLFRRPILDEWCETGGSLGALVREVLIHEIGHHFGFSDDDMDALDGEDQ</sequence>
<dbReference type="SUPFAM" id="SSF55486">
    <property type="entry name" value="Metalloproteases ('zincins'), catalytic domain"/>
    <property type="match status" value="1"/>
</dbReference>
<evidence type="ECO:0000313" key="2">
    <source>
        <dbReference type="Proteomes" id="UP000284605"/>
    </source>
</evidence>